<comment type="caution">
    <text evidence="4">The sequence shown here is derived from an EMBL/GenBank/DDBJ whole genome shotgun (WGS) entry which is preliminary data.</text>
</comment>
<dbReference type="InterPro" id="IPR013196">
    <property type="entry name" value="HTH_11"/>
</dbReference>
<dbReference type="Proteomes" id="UP000627573">
    <property type="component" value="Unassembled WGS sequence"/>
</dbReference>
<dbReference type="InterPro" id="IPR001034">
    <property type="entry name" value="DeoR_HTH"/>
</dbReference>
<reference evidence="4 5" key="1">
    <citation type="submission" date="2020-12" db="EMBL/GenBank/DDBJ databases">
        <title>Draft genome sequence of furan degrading bacterial strain FUR100.</title>
        <authorList>
            <person name="Woiski C."/>
        </authorList>
    </citation>
    <scope>NUCLEOTIDE SEQUENCE [LARGE SCALE GENOMIC DNA]</scope>
    <source>
        <strain evidence="4 5">FUR100</strain>
    </source>
</reference>
<dbReference type="AlphaFoldDB" id="A0A8I1A0F0"/>
<dbReference type="InterPro" id="IPR026881">
    <property type="entry name" value="WYL_dom"/>
</dbReference>
<dbReference type="PROSITE" id="PS52050">
    <property type="entry name" value="WYL"/>
    <property type="match status" value="1"/>
</dbReference>
<keyword evidence="1" id="KW-0805">Transcription regulation</keyword>
<evidence type="ECO:0000259" key="3">
    <source>
        <dbReference type="PROSITE" id="PS51000"/>
    </source>
</evidence>
<gene>
    <name evidence="4" type="ORF">I3517_24990</name>
</gene>
<keyword evidence="2" id="KW-0804">Transcription</keyword>
<dbReference type="PANTHER" id="PTHR34580">
    <property type="match status" value="1"/>
</dbReference>
<evidence type="ECO:0000256" key="2">
    <source>
        <dbReference type="ARBA" id="ARBA00023163"/>
    </source>
</evidence>
<dbReference type="PIRSF" id="PIRSF016838">
    <property type="entry name" value="PafC"/>
    <property type="match status" value="1"/>
</dbReference>
<sequence length="322" mass="36197">MGISPRERMLRLLSLLQTGREWTAGDLAAAMDTPSRTLRRDIENLRELGYPVQSLRGPGGHYRLVAGKALPPLMLEDDEAIATILALKLAAAGGTGIDFTLDAAVRAADKLRRILPTRLRRRTDEMLASVDVSRTSYPQPTHSLLRTVATAISDHTRIAFTYNGRQHASHRDVEPARLLRMGQHWYLFGWDRDRENWRTFRLDRIADAPISTTAFTSRQLPAEDLPTFLNKQFRGTPAYLVVLTLHASAQEAASRLYRIDGALEPINGNRCRYTAHVDSYQWITLVLVLTDIEFTIDGPDAFRDHLAQQAHRLLRASAPPST</sequence>
<dbReference type="InterPro" id="IPR028349">
    <property type="entry name" value="PafC-like"/>
</dbReference>
<organism evidence="4 5">
    <name type="scientific">Rhodococcus erythropolis</name>
    <name type="common">Arthrobacter picolinophilus</name>
    <dbReference type="NCBI Taxonomy" id="1833"/>
    <lineage>
        <taxon>Bacteria</taxon>
        <taxon>Bacillati</taxon>
        <taxon>Actinomycetota</taxon>
        <taxon>Actinomycetes</taxon>
        <taxon>Mycobacteriales</taxon>
        <taxon>Nocardiaceae</taxon>
        <taxon>Rhodococcus</taxon>
        <taxon>Rhodococcus erythropolis group</taxon>
    </lineage>
</organism>
<dbReference type="EMBL" id="JAECSB010000084">
    <property type="protein sequence ID" value="MBH5145858.1"/>
    <property type="molecule type" value="Genomic_DNA"/>
</dbReference>
<dbReference type="RefSeq" id="WP_197941773.1">
    <property type="nucleotide sequence ID" value="NZ_JAECSB010000084.1"/>
</dbReference>
<dbReference type="InterPro" id="IPR036388">
    <property type="entry name" value="WH-like_DNA-bd_sf"/>
</dbReference>
<dbReference type="InterPro" id="IPR036390">
    <property type="entry name" value="WH_DNA-bd_sf"/>
</dbReference>
<dbReference type="SUPFAM" id="SSF46785">
    <property type="entry name" value="Winged helix' DNA-binding domain"/>
    <property type="match status" value="1"/>
</dbReference>
<protein>
    <submittedName>
        <fullName evidence="4">YafY family transcriptional regulator</fullName>
    </submittedName>
</protein>
<dbReference type="Pfam" id="PF13280">
    <property type="entry name" value="WYL"/>
    <property type="match status" value="1"/>
</dbReference>
<accession>A0A8I1A0F0</accession>
<keyword evidence="5" id="KW-1185">Reference proteome</keyword>
<dbReference type="PROSITE" id="PS51000">
    <property type="entry name" value="HTH_DEOR_2"/>
    <property type="match status" value="1"/>
</dbReference>
<evidence type="ECO:0000313" key="4">
    <source>
        <dbReference type="EMBL" id="MBH5145858.1"/>
    </source>
</evidence>
<dbReference type="GO" id="GO:0003700">
    <property type="term" value="F:DNA-binding transcription factor activity"/>
    <property type="evidence" value="ECO:0007669"/>
    <property type="project" value="InterPro"/>
</dbReference>
<evidence type="ECO:0000256" key="1">
    <source>
        <dbReference type="ARBA" id="ARBA00023015"/>
    </source>
</evidence>
<feature type="domain" description="HTH deoR-type" evidence="3">
    <location>
        <begin position="5"/>
        <end position="63"/>
    </location>
</feature>
<dbReference type="InterPro" id="IPR051534">
    <property type="entry name" value="CBASS_pafABC_assoc_protein"/>
</dbReference>
<name>A0A8I1A0F0_RHOER</name>
<dbReference type="Pfam" id="PF08279">
    <property type="entry name" value="HTH_11"/>
    <property type="match status" value="1"/>
</dbReference>
<evidence type="ECO:0000313" key="5">
    <source>
        <dbReference type="Proteomes" id="UP000627573"/>
    </source>
</evidence>
<dbReference type="PANTHER" id="PTHR34580:SF3">
    <property type="entry name" value="PROTEIN PAFB"/>
    <property type="match status" value="1"/>
</dbReference>
<dbReference type="Gene3D" id="1.10.10.10">
    <property type="entry name" value="Winged helix-like DNA-binding domain superfamily/Winged helix DNA-binding domain"/>
    <property type="match status" value="1"/>
</dbReference>
<proteinExistence type="predicted"/>